<comment type="similarity">
    <text evidence="3">Belongs to the thymidine/pyrimidine-nucleoside phosphorylase family.</text>
</comment>
<dbReference type="NCBIfam" id="TIGR02644">
    <property type="entry name" value="Y_phosphoryl"/>
    <property type="match status" value="1"/>
</dbReference>
<dbReference type="NCBIfam" id="NF004747">
    <property type="entry name" value="PRK06078.1"/>
    <property type="match status" value="1"/>
</dbReference>
<reference evidence="12" key="2">
    <citation type="journal article" date="2021" name="PeerJ">
        <title>Extensive microbial diversity within the chicken gut microbiome revealed by metagenomics and culture.</title>
        <authorList>
            <person name="Gilroy R."/>
            <person name="Ravi A."/>
            <person name="Getino M."/>
            <person name="Pursley I."/>
            <person name="Horton D.L."/>
            <person name="Alikhan N.F."/>
            <person name="Baker D."/>
            <person name="Gharbi K."/>
            <person name="Hall N."/>
            <person name="Watson M."/>
            <person name="Adriaenssens E.M."/>
            <person name="Foster-Nyarko E."/>
            <person name="Jarju S."/>
            <person name="Secka A."/>
            <person name="Antonio M."/>
            <person name="Oren A."/>
            <person name="Chaudhuri R.R."/>
            <person name="La Ragione R."/>
            <person name="Hildebrand F."/>
            <person name="Pallen M.J."/>
        </authorList>
    </citation>
    <scope>NUCLEOTIDE SEQUENCE</scope>
    <source>
        <strain evidence="12">ChiGjej1B1-22543</strain>
    </source>
</reference>
<sequence>MRMVDIIERKRDGYALTKEEIDFFIEGYTKGDIPDYQASALAMAIVFQGMNKDEIAYLTDAMRLSGETIDLSDIKGVKVDKHSTGGVGDKTSLVLGPLVASCGAKLAKMSGRGLGHTGGTLDKMESIPGMRIGLSDEEFKSQVNRIGIAIMGQTAELDPADKKLYALRDVTGTVESIPLIASSIMSKKLSSGADAILLDVKYGSGAFMKTIQKAKELALTMVGIGDKLGRDTRAIITDMDEPLGLAVGNALEVKEAIATLSGHGPKDLVELCVKAGGIMLAQAHIAKDEQEGEELIEHAISSGAGLSKLRELVEAQGGDPTYIDDPSKFPVAGKAIEIRSDKEGYVHRIDSLSVGVSAMKLGAGRKTMDDVIDMSAGVVLSKKVGDKVEKGELLCTAYTNIEGFDEAIQELKSAFEINLDKPAHRSIVHDYIKA</sequence>
<dbReference type="InterPro" id="IPR035902">
    <property type="entry name" value="Nuc_phospho_transferase"/>
</dbReference>
<dbReference type="Pfam" id="PF07831">
    <property type="entry name" value="PYNP_C"/>
    <property type="match status" value="1"/>
</dbReference>
<dbReference type="InterPro" id="IPR018090">
    <property type="entry name" value="Pyrmidine_PPas_bac/euk"/>
</dbReference>
<dbReference type="Pfam" id="PF02885">
    <property type="entry name" value="Glycos_trans_3N"/>
    <property type="match status" value="1"/>
</dbReference>
<dbReference type="Gene3D" id="1.20.970.10">
    <property type="entry name" value="Transferase, Pyrimidine Nucleoside Phosphorylase, Chain C"/>
    <property type="match status" value="1"/>
</dbReference>
<dbReference type="GO" id="GO:0005829">
    <property type="term" value="C:cytosol"/>
    <property type="evidence" value="ECO:0007669"/>
    <property type="project" value="TreeGrafter"/>
</dbReference>
<dbReference type="InterPro" id="IPR017459">
    <property type="entry name" value="Glycosyl_Trfase_fam3_N_dom"/>
</dbReference>
<evidence type="ECO:0000256" key="1">
    <source>
        <dbReference type="ARBA" id="ARBA00001066"/>
    </source>
</evidence>
<dbReference type="InterPro" id="IPR000053">
    <property type="entry name" value="Thymidine/pyrmidine_PPase"/>
</dbReference>
<dbReference type="SUPFAM" id="SSF54680">
    <property type="entry name" value="Pyrimidine nucleoside phosphorylase C-terminal domain"/>
    <property type="match status" value="1"/>
</dbReference>
<name>A0A9D1S2N2_9FIRM</name>
<evidence type="ECO:0000256" key="2">
    <source>
        <dbReference type="ARBA" id="ARBA00003877"/>
    </source>
</evidence>
<comment type="catalytic activity">
    <reaction evidence="9">
        <text>uridine + phosphate = alpha-D-ribose 1-phosphate + uracil</text>
        <dbReference type="Rhea" id="RHEA:24388"/>
        <dbReference type="ChEBI" id="CHEBI:16704"/>
        <dbReference type="ChEBI" id="CHEBI:17568"/>
        <dbReference type="ChEBI" id="CHEBI:43474"/>
        <dbReference type="ChEBI" id="CHEBI:57720"/>
        <dbReference type="EC" id="2.4.2.2"/>
    </reaction>
</comment>
<dbReference type="Pfam" id="PF00591">
    <property type="entry name" value="Glycos_transf_3"/>
    <property type="match status" value="1"/>
</dbReference>
<accession>A0A9D1S2N2</accession>
<dbReference type="InterPro" id="IPR013102">
    <property type="entry name" value="PYNP_C"/>
</dbReference>
<comment type="catalytic activity">
    <reaction evidence="1">
        <text>2'-deoxyuridine + phosphate = 2-deoxy-alpha-D-ribose 1-phosphate + uracil</text>
        <dbReference type="Rhea" id="RHEA:22824"/>
        <dbReference type="ChEBI" id="CHEBI:16450"/>
        <dbReference type="ChEBI" id="CHEBI:17568"/>
        <dbReference type="ChEBI" id="CHEBI:43474"/>
        <dbReference type="ChEBI" id="CHEBI:57259"/>
        <dbReference type="EC" id="2.4.2.2"/>
    </reaction>
</comment>
<dbReference type="GO" id="GO:0004645">
    <property type="term" value="F:1,4-alpha-oligoglucan phosphorylase activity"/>
    <property type="evidence" value="ECO:0007669"/>
    <property type="project" value="InterPro"/>
</dbReference>
<dbReference type="EMBL" id="DVMV01000025">
    <property type="protein sequence ID" value="HIU45379.1"/>
    <property type="molecule type" value="Genomic_DNA"/>
</dbReference>
<dbReference type="FunFam" id="3.40.1030.10:FF:000003">
    <property type="entry name" value="Pyrimidine-nucleoside phosphorylase"/>
    <property type="match status" value="1"/>
</dbReference>
<dbReference type="AlphaFoldDB" id="A0A9D1S2N2"/>
<dbReference type="SUPFAM" id="SSF47648">
    <property type="entry name" value="Nucleoside phosphorylase/phosphoribosyltransferase N-terminal domain"/>
    <property type="match status" value="1"/>
</dbReference>
<evidence type="ECO:0000256" key="5">
    <source>
        <dbReference type="ARBA" id="ARBA00011889"/>
    </source>
</evidence>
<dbReference type="InterPro" id="IPR017872">
    <property type="entry name" value="Pyrmidine_PPase_CS"/>
</dbReference>
<organism evidence="12 13">
    <name type="scientific">Candidatus Alloenteromonas pullicola</name>
    <dbReference type="NCBI Taxonomy" id="2840784"/>
    <lineage>
        <taxon>Bacteria</taxon>
        <taxon>Bacillati</taxon>
        <taxon>Bacillota</taxon>
        <taxon>Bacillota incertae sedis</taxon>
        <taxon>Candidatus Alloenteromonas</taxon>
    </lineage>
</organism>
<dbReference type="Proteomes" id="UP000824070">
    <property type="component" value="Unassembled WGS sequence"/>
</dbReference>
<dbReference type="NCBIfam" id="NF004490">
    <property type="entry name" value="PRK05820.1"/>
    <property type="match status" value="1"/>
</dbReference>
<dbReference type="GO" id="GO:0006213">
    <property type="term" value="P:pyrimidine nucleoside metabolic process"/>
    <property type="evidence" value="ECO:0007669"/>
    <property type="project" value="InterPro"/>
</dbReference>
<gene>
    <name evidence="12" type="ORF">IAC52_03675</name>
</gene>
<dbReference type="InterPro" id="IPR036566">
    <property type="entry name" value="PYNP-like_C_sf"/>
</dbReference>
<reference evidence="12" key="1">
    <citation type="submission" date="2020-10" db="EMBL/GenBank/DDBJ databases">
        <authorList>
            <person name="Gilroy R."/>
        </authorList>
    </citation>
    <scope>NUCLEOTIDE SEQUENCE</scope>
    <source>
        <strain evidence="12">ChiGjej1B1-22543</strain>
    </source>
</reference>
<evidence type="ECO:0000256" key="9">
    <source>
        <dbReference type="ARBA" id="ARBA00048453"/>
    </source>
</evidence>
<dbReference type="SMART" id="SM00941">
    <property type="entry name" value="PYNP_C"/>
    <property type="match status" value="1"/>
</dbReference>
<proteinExistence type="inferred from homology"/>
<evidence type="ECO:0000256" key="4">
    <source>
        <dbReference type="ARBA" id="ARBA00011738"/>
    </source>
</evidence>
<dbReference type="SUPFAM" id="SSF52418">
    <property type="entry name" value="Nucleoside phosphorylase/phosphoribosyltransferase catalytic domain"/>
    <property type="match status" value="1"/>
</dbReference>
<dbReference type="PIRSF" id="PIRSF000478">
    <property type="entry name" value="TP_PyNP"/>
    <property type="match status" value="1"/>
</dbReference>
<dbReference type="PANTHER" id="PTHR10515:SF0">
    <property type="entry name" value="THYMIDINE PHOSPHORYLASE"/>
    <property type="match status" value="1"/>
</dbReference>
<evidence type="ECO:0000256" key="10">
    <source>
        <dbReference type="ARBA" id="ARBA00048525"/>
    </source>
</evidence>
<dbReference type="InterPro" id="IPR000312">
    <property type="entry name" value="Glycosyl_Trfase_fam3"/>
</dbReference>
<evidence type="ECO:0000259" key="11">
    <source>
        <dbReference type="SMART" id="SM00941"/>
    </source>
</evidence>
<evidence type="ECO:0000313" key="12">
    <source>
        <dbReference type="EMBL" id="HIU45379.1"/>
    </source>
</evidence>
<dbReference type="Gene3D" id="3.40.1030.10">
    <property type="entry name" value="Nucleoside phosphorylase/phosphoribosyltransferase catalytic domain"/>
    <property type="match status" value="1"/>
</dbReference>
<comment type="function">
    <text evidence="2">Catalyzes phosphorolysis of the pyrimidine nucleosides uridine, thymidine and 2'-deoxyuridine with the formation of the corresponding pyrimidine base and ribose-1-phosphate.</text>
</comment>
<keyword evidence="7 12" id="KW-0328">Glycosyltransferase</keyword>
<keyword evidence="8 12" id="KW-0808">Transferase</keyword>
<protein>
    <recommendedName>
        <fullName evidence="6">Pyrimidine-nucleoside phosphorylase</fullName>
        <ecNumber evidence="5">2.4.2.2</ecNumber>
    </recommendedName>
</protein>
<dbReference type="GO" id="GO:0009032">
    <property type="term" value="F:thymidine phosphorylase activity"/>
    <property type="evidence" value="ECO:0007669"/>
    <property type="project" value="TreeGrafter"/>
</dbReference>
<dbReference type="GO" id="GO:0006206">
    <property type="term" value="P:pyrimidine nucleobase metabolic process"/>
    <property type="evidence" value="ECO:0007669"/>
    <property type="project" value="InterPro"/>
</dbReference>
<comment type="subunit">
    <text evidence="4">Homodimer.</text>
</comment>
<dbReference type="EC" id="2.4.2.2" evidence="5"/>
<feature type="domain" description="Pyrimidine nucleoside phosphorylase C-terminal" evidence="11">
    <location>
        <begin position="345"/>
        <end position="418"/>
    </location>
</feature>
<evidence type="ECO:0000256" key="6">
    <source>
        <dbReference type="ARBA" id="ARBA00014680"/>
    </source>
</evidence>
<comment type="caution">
    <text evidence="12">The sequence shown here is derived from an EMBL/GenBank/DDBJ whole genome shotgun (WGS) entry which is preliminary data.</text>
</comment>
<evidence type="ECO:0000256" key="7">
    <source>
        <dbReference type="ARBA" id="ARBA00022676"/>
    </source>
</evidence>
<dbReference type="PANTHER" id="PTHR10515">
    <property type="entry name" value="THYMIDINE PHOSPHORYLASE"/>
    <property type="match status" value="1"/>
</dbReference>
<dbReference type="InterPro" id="IPR036320">
    <property type="entry name" value="Glycosyl_Trfase_fam3_N_dom_sf"/>
</dbReference>
<evidence type="ECO:0000313" key="13">
    <source>
        <dbReference type="Proteomes" id="UP000824070"/>
    </source>
</evidence>
<comment type="catalytic activity">
    <reaction evidence="10">
        <text>thymidine + phosphate = 2-deoxy-alpha-D-ribose 1-phosphate + thymine</text>
        <dbReference type="Rhea" id="RHEA:16037"/>
        <dbReference type="ChEBI" id="CHEBI:17748"/>
        <dbReference type="ChEBI" id="CHEBI:17821"/>
        <dbReference type="ChEBI" id="CHEBI:43474"/>
        <dbReference type="ChEBI" id="CHEBI:57259"/>
        <dbReference type="EC" id="2.4.2.2"/>
    </reaction>
</comment>
<dbReference type="PROSITE" id="PS00647">
    <property type="entry name" value="THYMID_PHOSPHORYLASE"/>
    <property type="match status" value="1"/>
</dbReference>
<dbReference type="Gene3D" id="3.90.1170.30">
    <property type="entry name" value="Pyrimidine nucleoside phosphorylase-like, C-terminal domain"/>
    <property type="match status" value="1"/>
</dbReference>
<evidence type="ECO:0000256" key="3">
    <source>
        <dbReference type="ARBA" id="ARBA00006915"/>
    </source>
</evidence>
<evidence type="ECO:0000256" key="8">
    <source>
        <dbReference type="ARBA" id="ARBA00022679"/>
    </source>
</evidence>